<dbReference type="Proteomes" id="UP001174909">
    <property type="component" value="Unassembled WGS sequence"/>
</dbReference>
<sequence length="54" mass="6196">MYILYVLHTHWAGAMHTTIKISPFKGTPCERIIMIYTRQSTLPRPSGPLALRNL</sequence>
<proteinExistence type="predicted"/>
<gene>
    <name evidence="1" type="ORF">GBAR_LOCUS28700</name>
</gene>
<protein>
    <submittedName>
        <fullName evidence="1">Uncharacterized protein</fullName>
    </submittedName>
</protein>
<accession>A0AA35TQC5</accession>
<reference evidence="1" key="1">
    <citation type="submission" date="2023-03" db="EMBL/GenBank/DDBJ databases">
        <authorList>
            <person name="Steffen K."/>
            <person name="Cardenas P."/>
        </authorList>
    </citation>
    <scope>NUCLEOTIDE SEQUENCE</scope>
</reference>
<comment type="caution">
    <text evidence="1">The sequence shown here is derived from an EMBL/GenBank/DDBJ whole genome shotgun (WGS) entry which is preliminary data.</text>
</comment>
<dbReference type="EMBL" id="CASHTH010004017">
    <property type="protein sequence ID" value="CAI8052505.1"/>
    <property type="molecule type" value="Genomic_DNA"/>
</dbReference>
<evidence type="ECO:0000313" key="2">
    <source>
        <dbReference type="Proteomes" id="UP001174909"/>
    </source>
</evidence>
<dbReference type="AlphaFoldDB" id="A0AA35TQC5"/>
<keyword evidence="2" id="KW-1185">Reference proteome</keyword>
<name>A0AA35TQC5_GEOBA</name>
<organism evidence="1 2">
    <name type="scientific">Geodia barretti</name>
    <name type="common">Barrett's horny sponge</name>
    <dbReference type="NCBI Taxonomy" id="519541"/>
    <lineage>
        <taxon>Eukaryota</taxon>
        <taxon>Metazoa</taxon>
        <taxon>Porifera</taxon>
        <taxon>Demospongiae</taxon>
        <taxon>Heteroscleromorpha</taxon>
        <taxon>Tetractinellida</taxon>
        <taxon>Astrophorina</taxon>
        <taxon>Geodiidae</taxon>
        <taxon>Geodia</taxon>
    </lineage>
</organism>
<evidence type="ECO:0000313" key="1">
    <source>
        <dbReference type="EMBL" id="CAI8052505.1"/>
    </source>
</evidence>